<sequence length="78" mass="8524">MQKQNSAPYKSFIPTGLQHSATSKQAIPAQSSAPVIVHPPPVIHSSKVLELLPLKLFFKSLCGNFARRPTPYSLKIPS</sequence>
<evidence type="ECO:0000313" key="1">
    <source>
        <dbReference type="EMBL" id="GIX73725.1"/>
    </source>
</evidence>
<protein>
    <submittedName>
        <fullName evidence="1">Uncharacterized protein</fullName>
    </submittedName>
</protein>
<dbReference type="Proteomes" id="UP001054945">
    <property type="component" value="Unassembled WGS sequence"/>
</dbReference>
<gene>
    <name evidence="1" type="ORF">CEXT_807271</name>
</gene>
<proteinExistence type="predicted"/>
<name>A0AAV4MPC6_CAEEX</name>
<dbReference type="EMBL" id="BPLR01002439">
    <property type="protein sequence ID" value="GIX73725.1"/>
    <property type="molecule type" value="Genomic_DNA"/>
</dbReference>
<accession>A0AAV4MPC6</accession>
<comment type="caution">
    <text evidence="1">The sequence shown here is derived from an EMBL/GenBank/DDBJ whole genome shotgun (WGS) entry which is preliminary data.</text>
</comment>
<reference evidence="1 2" key="1">
    <citation type="submission" date="2021-06" db="EMBL/GenBank/DDBJ databases">
        <title>Caerostris extrusa draft genome.</title>
        <authorList>
            <person name="Kono N."/>
            <person name="Arakawa K."/>
        </authorList>
    </citation>
    <scope>NUCLEOTIDE SEQUENCE [LARGE SCALE GENOMIC DNA]</scope>
</reference>
<dbReference type="AlphaFoldDB" id="A0AAV4MPC6"/>
<keyword evidence="2" id="KW-1185">Reference proteome</keyword>
<organism evidence="1 2">
    <name type="scientific">Caerostris extrusa</name>
    <name type="common">Bark spider</name>
    <name type="synonym">Caerostris bankana</name>
    <dbReference type="NCBI Taxonomy" id="172846"/>
    <lineage>
        <taxon>Eukaryota</taxon>
        <taxon>Metazoa</taxon>
        <taxon>Ecdysozoa</taxon>
        <taxon>Arthropoda</taxon>
        <taxon>Chelicerata</taxon>
        <taxon>Arachnida</taxon>
        <taxon>Araneae</taxon>
        <taxon>Araneomorphae</taxon>
        <taxon>Entelegynae</taxon>
        <taxon>Araneoidea</taxon>
        <taxon>Araneidae</taxon>
        <taxon>Caerostris</taxon>
    </lineage>
</organism>
<evidence type="ECO:0000313" key="2">
    <source>
        <dbReference type="Proteomes" id="UP001054945"/>
    </source>
</evidence>